<proteinExistence type="predicted"/>
<evidence type="ECO:0000313" key="1">
    <source>
        <dbReference type="EMBL" id="PXX77936.1"/>
    </source>
</evidence>
<keyword evidence="2" id="KW-1185">Reference proteome</keyword>
<comment type="caution">
    <text evidence="1">The sequence shown here is derived from an EMBL/GenBank/DDBJ whole genome shotgun (WGS) entry which is preliminary data.</text>
</comment>
<dbReference type="EMBL" id="QJKI01000014">
    <property type="protein sequence ID" value="PXX77936.1"/>
    <property type="molecule type" value="Genomic_DNA"/>
</dbReference>
<reference evidence="1 2" key="1">
    <citation type="submission" date="2018-05" db="EMBL/GenBank/DDBJ databases">
        <title>Genomic Encyclopedia of Type Strains, Phase IV (KMG-IV): sequencing the most valuable type-strain genomes for metagenomic binning, comparative biology and taxonomic classification.</title>
        <authorList>
            <person name="Goeker M."/>
        </authorList>
    </citation>
    <scope>NUCLEOTIDE SEQUENCE [LARGE SCALE GENOMIC DNA]</scope>
    <source>
        <strain evidence="1 2">DSM 29661</strain>
    </source>
</reference>
<sequence length="132" mass="14112">MMRPISANRAALQGSICRTLNISRSGLHHTFQHRDHPVCKLRTETLFLAAAWKTWPTAPPLVQTAGPAAQLTLAQLRALGVRRISTDSALARAAFTALHHAANDMLNKGSFAYAGVALSGEVLDGVMGEAVE</sequence>
<accession>A0A318KQH6</accession>
<dbReference type="GO" id="GO:0003824">
    <property type="term" value="F:catalytic activity"/>
    <property type="evidence" value="ECO:0007669"/>
    <property type="project" value="InterPro"/>
</dbReference>
<protein>
    <submittedName>
        <fullName evidence="1">Uncharacterized protein</fullName>
    </submittedName>
</protein>
<name>A0A318KQH6_9NEIS</name>
<dbReference type="Proteomes" id="UP000247555">
    <property type="component" value="Unassembled WGS sequence"/>
</dbReference>
<dbReference type="SUPFAM" id="SSF51621">
    <property type="entry name" value="Phosphoenolpyruvate/pyruvate domain"/>
    <property type="match status" value="1"/>
</dbReference>
<dbReference type="AlphaFoldDB" id="A0A318KQH6"/>
<gene>
    <name evidence="1" type="ORF">DFR34_11423</name>
</gene>
<dbReference type="InterPro" id="IPR015813">
    <property type="entry name" value="Pyrv/PenolPyrv_kinase-like_dom"/>
</dbReference>
<dbReference type="Gene3D" id="6.10.250.2750">
    <property type="match status" value="1"/>
</dbReference>
<organism evidence="1 2">
    <name type="scientific">Rivihabitans pingtungensis</name>
    <dbReference type="NCBI Taxonomy" id="1054498"/>
    <lineage>
        <taxon>Bacteria</taxon>
        <taxon>Pseudomonadati</taxon>
        <taxon>Pseudomonadota</taxon>
        <taxon>Betaproteobacteria</taxon>
        <taxon>Neisseriales</taxon>
        <taxon>Aquaspirillaceae</taxon>
        <taxon>Rivihabitans</taxon>
    </lineage>
</organism>
<evidence type="ECO:0000313" key="2">
    <source>
        <dbReference type="Proteomes" id="UP000247555"/>
    </source>
</evidence>